<evidence type="ECO:0000313" key="3">
    <source>
        <dbReference type="Proteomes" id="UP000822688"/>
    </source>
</evidence>
<evidence type="ECO:0000259" key="1">
    <source>
        <dbReference type="Pfam" id="PF24928"/>
    </source>
</evidence>
<feature type="domain" description="DUF7748" evidence="1">
    <location>
        <begin position="4"/>
        <end position="91"/>
    </location>
</feature>
<sequence>MASTTLFVNKTGDMVKMKVGNSQYSSDIASIEGGGEYRMHVNMNDTYREFMVGIGDGGKKAIVSSDDCCDYQCITIKEVNGEIDLLREPRQQATASVVEGTAAVKKPWFTWKLWV</sequence>
<comment type="caution">
    <text evidence="2">The sequence shown here is derived from an EMBL/GenBank/DDBJ whole genome shotgun (WGS) entry which is preliminary data.</text>
</comment>
<evidence type="ECO:0000313" key="2">
    <source>
        <dbReference type="EMBL" id="KAG0563591.1"/>
    </source>
</evidence>
<keyword evidence="3" id="KW-1185">Reference proteome</keyword>
<dbReference type="PANTHER" id="PTHR48468:SF1">
    <property type="entry name" value="PLASTOCYANIN-LIKE DOMAIN-CONTAINING PROTEIN"/>
    <property type="match status" value="1"/>
</dbReference>
<reference evidence="2" key="1">
    <citation type="submission" date="2020-06" db="EMBL/GenBank/DDBJ databases">
        <title>WGS assembly of Ceratodon purpureus strain R40.</title>
        <authorList>
            <person name="Carey S.B."/>
            <person name="Jenkins J."/>
            <person name="Shu S."/>
            <person name="Lovell J.T."/>
            <person name="Sreedasyam A."/>
            <person name="Maumus F."/>
            <person name="Tiley G.P."/>
            <person name="Fernandez-Pozo N."/>
            <person name="Barry K."/>
            <person name="Chen C."/>
            <person name="Wang M."/>
            <person name="Lipzen A."/>
            <person name="Daum C."/>
            <person name="Saski C.A."/>
            <person name="Payton A.C."/>
            <person name="Mcbreen J.C."/>
            <person name="Conrad R.E."/>
            <person name="Kollar L.M."/>
            <person name="Olsson S."/>
            <person name="Huttunen S."/>
            <person name="Landis J.B."/>
            <person name="Wickett N.J."/>
            <person name="Johnson M.G."/>
            <person name="Rensing S.A."/>
            <person name="Grimwood J."/>
            <person name="Schmutz J."/>
            <person name="Mcdaniel S.F."/>
        </authorList>
    </citation>
    <scope>NUCLEOTIDE SEQUENCE</scope>
    <source>
        <strain evidence="2">R40</strain>
    </source>
</reference>
<gene>
    <name evidence="2" type="ORF">KC19_8G043500</name>
</gene>
<dbReference type="EMBL" id="CM026429">
    <property type="protein sequence ID" value="KAG0563591.1"/>
    <property type="molecule type" value="Genomic_DNA"/>
</dbReference>
<name>A0A8T0GV26_CERPU</name>
<dbReference type="Proteomes" id="UP000822688">
    <property type="component" value="Chromosome 8"/>
</dbReference>
<dbReference type="PANTHER" id="PTHR48468">
    <property type="entry name" value="PLASTOCYANIN-LIKE DOMAIN-CONTAINING PROTEIN"/>
    <property type="match status" value="1"/>
</dbReference>
<proteinExistence type="predicted"/>
<dbReference type="InterPro" id="IPR056650">
    <property type="entry name" value="DUF7748"/>
</dbReference>
<accession>A0A8T0GV26</accession>
<dbReference type="Pfam" id="PF24928">
    <property type="entry name" value="DUF7748"/>
    <property type="match status" value="1"/>
</dbReference>
<protein>
    <recommendedName>
        <fullName evidence="1">DUF7748 domain-containing protein</fullName>
    </recommendedName>
</protein>
<dbReference type="AlphaFoldDB" id="A0A8T0GV26"/>
<organism evidence="2 3">
    <name type="scientific">Ceratodon purpureus</name>
    <name type="common">Fire moss</name>
    <name type="synonym">Dicranum purpureum</name>
    <dbReference type="NCBI Taxonomy" id="3225"/>
    <lineage>
        <taxon>Eukaryota</taxon>
        <taxon>Viridiplantae</taxon>
        <taxon>Streptophyta</taxon>
        <taxon>Embryophyta</taxon>
        <taxon>Bryophyta</taxon>
        <taxon>Bryophytina</taxon>
        <taxon>Bryopsida</taxon>
        <taxon>Dicranidae</taxon>
        <taxon>Pseudoditrichales</taxon>
        <taxon>Ditrichaceae</taxon>
        <taxon>Ceratodon</taxon>
    </lineage>
</organism>